<feature type="transmembrane region" description="Helical" evidence="6">
    <location>
        <begin position="64"/>
        <end position="83"/>
    </location>
</feature>
<comment type="subcellular location">
    <subcellularLocation>
        <location evidence="1">Cell membrane</location>
        <topology evidence="1">Multi-pass membrane protein</topology>
    </subcellularLocation>
</comment>
<evidence type="ECO:0000256" key="5">
    <source>
        <dbReference type="ARBA" id="ARBA00023136"/>
    </source>
</evidence>
<dbReference type="EMBL" id="FUYA01000001">
    <property type="protein sequence ID" value="SKA63723.1"/>
    <property type="molecule type" value="Genomic_DNA"/>
</dbReference>
<dbReference type="Proteomes" id="UP000189733">
    <property type="component" value="Unassembled WGS sequence"/>
</dbReference>
<keyword evidence="4 6" id="KW-1133">Transmembrane helix</keyword>
<dbReference type="InterPro" id="IPR052159">
    <property type="entry name" value="Competence_DNA_uptake"/>
</dbReference>
<dbReference type="OrthoDB" id="9790149at2"/>
<keyword evidence="9" id="KW-1185">Reference proteome</keyword>
<dbReference type="InterPro" id="IPR004477">
    <property type="entry name" value="ComEC_N"/>
</dbReference>
<dbReference type="Pfam" id="PF13567">
    <property type="entry name" value="DUF4131"/>
    <property type="match status" value="1"/>
</dbReference>
<dbReference type="RefSeq" id="WP_159445865.1">
    <property type="nucleotide sequence ID" value="NZ_FUYA01000001.1"/>
</dbReference>
<evidence type="ECO:0000313" key="9">
    <source>
        <dbReference type="Proteomes" id="UP000189733"/>
    </source>
</evidence>
<keyword evidence="3 6" id="KW-0812">Transmembrane</keyword>
<proteinExistence type="predicted"/>
<dbReference type="InterPro" id="IPR035681">
    <property type="entry name" value="ComA-like_MBL"/>
</dbReference>
<feature type="transmembrane region" description="Helical" evidence="6">
    <location>
        <begin position="28"/>
        <end position="52"/>
    </location>
</feature>
<dbReference type="InterPro" id="IPR025405">
    <property type="entry name" value="DUF4131"/>
</dbReference>
<accession>A0A1T4VFP0</accession>
<feature type="transmembrane region" description="Helical" evidence="6">
    <location>
        <begin position="416"/>
        <end position="440"/>
    </location>
</feature>
<reference evidence="8 9" key="1">
    <citation type="submission" date="2017-02" db="EMBL/GenBank/DDBJ databases">
        <authorList>
            <person name="Peterson S.W."/>
        </authorList>
    </citation>
    <scope>NUCLEOTIDE SEQUENCE [LARGE SCALE GENOMIC DNA]</scope>
    <source>
        <strain evidence="8 9">DSM 18034</strain>
    </source>
</reference>
<evidence type="ECO:0000256" key="2">
    <source>
        <dbReference type="ARBA" id="ARBA00022475"/>
    </source>
</evidence>
<feature type="transmembrane region" description="Helical" evidence="6">
    <location>
        <begin position="293"/>
        <end position="308"/>
    </location>
</feature>
<dbReference type="NCBIfam" id="TIGR00361">
    <property type="entry name" value="ComEC_Rec2"/>
    <property type="match status" value="1"/>
</dbReference>
<dbReference type="AlphaFoldDB" id="A0A1T4VFP0"/>
<dbReference type="Pfam" id="PF03772">
    <property type="entry name" value="Competence"/>
    <property type="match status" value="1"/>
</dbReference>
<evidence type="ECO:0000256" key="4">
    <source>
        <dbReference type="ARBA" id="ARBA00022989"/>
    </source>
</evidence>
<feature type="transmembrane region" description="Helical" evidence="6">
    <location>
        <begin position="263"/>
        <end position="286"/>
    </location>
</feature>
<dbReference type="InterPro" id="IPR001279">
    <property type="entry name" value="Metallo-B-lactamas"/>
</dbReference>
<keyword evidence="5 6" id="KW-0472">Membrane</keyword>
<evidence type="ECO:0000256" key="1">
    <source>
        <dbReference type="ARBA" id="ARBA00004651"/>
    </source>
</evidence>
<feature type="transmembrane region" description="Helical" evidence="6">
    <location>
        <begin position="446"/>
        <end position="473"/>
    </location>
</feature>
<dbReference type="Gene3D" id="3.60.15.10">
    <property type="entry name" value="Ribonuclease Z/Hydroxyacylglutathione hydrolase-like"/>
    <property type="match status" value="1"/>
</dbReference>
<feature type="transmembrane region" description="Helical" evidence="6">
    <location>
        <begin position="361"/>
        <end position="382"/>
    </location>
</feature>
<protein>
    <submittedName>
        <fullName evidence="8">Competence protein ComEC</fullName>
    </submittedName>
</protein>
<evidence type="ECO:0000256" key="6">
    <source>
        <dbReference type="SAM" id="Phobius"/>
    </source>
</evidence>
<dbReference type="PANTHER" id="PTHR30619">
    <property type="entry name" value="DNA INTERNALIZATION/COMPETENCE PROTEIN COMEC/REC2"/>
    <property type="match status" value="1"/>
</dbReference>
<dbReference type="CDD" id="cd07731">
    <property type="entry name" value="ComA-like_MBL-fold"/>
    <property type="match status" value="1"/>
</dbReference>
<evidence type="ECO:0000313" key="8">
    <source>
        <dbReference type="EMBL" id="SKA63723.1"/>
    </source>
</evidence>
<feature type="transmembrane region" description="Helical" evidence="6">
    <location>
        <begin position="336"/>
        <end position="355"/>
    </location>
</feature>
<feature type="transmembrane region" description="Helical" evidence="6">
    <location>
        <begin position="518"/>
        <end position="535"/>
    </location>
</feature>
<dbReference type="SUPFAM" id="SSF56281">
    <property type="entry name" value="Metallo-hydrolase/oxidoreductase"/>
    <property type="match status" value="1"/>
</dbReference>
<gene>
    <name evidence="8" type="ORF">SAMN02745702_00197</name>
</gene>
<dbReference type="GO" id="GO:0005886">
    <property type="term" value="C:plasma membrane"/>
    <property type="evidence" value="ECO:0007669"/>
    <property type="project" value="UniProtKB-SubCell"/>
</dbReference>
<organism evidence="8 9">
    <name type="scientific">Desulfobaculum bizertense DSM 18034</name>
    <dbReference type="NCBI Taxonomy" id="1121442"/>
    <lineage>
        <taxon>Bacteria</taxon>
        <taxon>Pseudomonadati</taxon>
        <taxon>Thermodesulfobacteriota</taxon>
        <taxon>Desulfovibrionia</taxon>
        <taxon>Desulfovibrionales</taxon>
        <taxon>Desulfovibrionaceae</taxon>
        <taxon>Desulfobaculum</taxon>
    </lineage>
</organism>
<dbReference type="Pfam" id="PF00753">
    <property type="entry name" value="Lactamase_B"/>
    <property type="match status" value="1"/>
</dbReference>
<evidence type="ECO:0000256" key="3">
    <source>
        <dbReference type="ARBA" id="ARBA00022692"/>
    </source>
</evidence>
<dbReference type="SMART" id="SM00849">
    <property type="entry name" value="Lactamase_B"/>
    <property type="match status" value="1"/>
</dbReference>
<sequence length="856" mass="94645">MAEAGQRARVELGRGIPGLLPWQNCFCAALAGMWGFRFPCMGLVLLLVLLFFCRYPQKLRGRACVLPLFFVLGFVFMAFSARVPSLDAPSWMRERKNVDLTGRVVEVQGRPDRILRVFLADARCRLKDGTVKEVPGLFLWNWKNPELRPAIGAQVSVRLRVRPCRGYLNPGGWDTRWYWSLQNVFWRGWSRGTRGHPQIGAAADSVRDRIMEKLRGTDETVSQGRAVLLALLTGNRLSITPDTLGLVRKASLSHALALSGMHLGFAAGIGVLLALCLGRLNVWIFLKIPRQKLAVLLAMPFVAGYMVLGGLTPSLLRAGVMFFSWGVLLLLNRSRVVFDGIFLALLLILLCSPGSLYDIRLQLSVCAVAGIAIFTPLLWKAVQGALSLGRRRRAKGKTTGGASNQRRSLWKLGRDGALGILLMSLSANLVLLPLIAASFGTQAAAFYLNLFCLPFLGFFVIPVGFAGLGLSFLPGPCAPLGLWILRCVAGSLDAALAGLRQLDQWGLLPEWLVLRPSWVEVLGYGLAVLACAYVLGRHRKRALQAACCALVCLVEPALWLHVQDHHRPELRLWLYDLGQSQGACVECPDGRRFLIDGGGGMPGFNLGEVVLAPILTQGRQPRLDAAFLSHADTDHYRGFEYLVQHFGIGAFFCNGVWTERREPQKLRHSILEQGIPLHVVRRGESVKLGPAVRLDVLHPRDVQGLSKNDGSLVLRLVWHGRGLALVPGDIEQKGISELLEGSENLRADVLVVPHHGSKSSVSVPLYVRVQPEVAFAAAGFMNFRFYPHYGVRRALGLLQIPLYQSGEHGALCARWRCEHGEVKFLGVATEEKKARRAIHVQRMVQYILGCRKEKRY</sequence>
<dbReference type="InterPro" id="IPR036866">
    <property type="entry name" value="RibonucZ/Hydroxyglut_hydro"/>
</dbReference>
<feature type="domain" description="Metallo-beta-lactamase" evidence="7">
    <location>
        <begin position="579"/>
        <end position="755"/>
    </location>
</feature>
<dbReference type="InterPro" id="IPR004797">
    <property type="entry name" value="Competence_ComEC/Rec2"/>
</dbReference>
<keyword evidence="2" id="KW-1003">Cell membrane</keyword>
<dbReference type="NCBIfam" id="TIGR00360">
    <property type="entry name" value="ComEC_N-term"/>
    <property type="match status" value="1"/>
</dbReference>
<dbReference type="STRING" id="1121442.SAMN02745702_00197"/>
<dbReference type="GO" id="GO:0030420">
    <property type="term" value="P:establishment of competence for transformation"/>
    <property type="evidence" value="ECO:0007669"/>
    <property type="project" value="InterPro"/>
</dbReference>
<name>A0A1T4VFP0_9BACT</name>
<evidence type="ECO:0000259" key="7">
    <source>
        <dbReference type="SMART" id="SM00849"/>
    </source>
</evidence>
<dbReference type="PANTHER" id="PTHR30619:SF1">
    <property type="entry name" value="RECOMBINATION PROTEIN 2"/>
    <property type="match status" value="1"/>
</dbReference>